<sequence length="349" mass="37242">MRDNLWPMLQQAVAAALSWWIADDLIDHHVPLFAPIATLVALNTPLGGRGSNTVRVLVGVITGVVVGDLAYALLGHGTAAFGLAVFAALLITLVLDGERITMAQAAVGAVICVAAGRQAGTNRVLDALVGGAVALVFSQLLFPVHPVSLLRRAESTTLSGLADALEFTARELDAPEEERTARTWEEVRTVYSLLDDLGRARADSLSVAARTLHRRRDRQPLSREMADALHLDLLGNSCFTLVRRALSLDAACQREFAPVLRDLSGALASFAAAPGSRPVRRHATRWALGVVRNAPDAGPAPAVAMWENVRLVVQDVLISAGADTKAAERAVREGAEEVQLPEPPRGRRP</sequence>
<proteinExistence type="predicted"/>
<dbReference type="InterPro" id="IPR049453">
    <property type="entry name" value="Memb_transporter_dom"/>
</dbReference>
<keyword evidence="4 5" id="KW-0472">Membrane</keyword>
<evidence type="ECO:0000256" key="1">
    <source>
        <dbReference type="ARBA" id="ARBA00004141"/>
    </source>
</evidence>
<accession>A0ABY6Q180</accession>
<evidence type="ECO:0000313" key="8">
    <source>
        <dbReference type="Proteomes" id="UP001164963"/>
    </source>
</evidence>
<feature type="transmembrane region" description="Helical" evidence="5">
    <location>
        <begin position="124"/>
        <end position="142"/>
    </location>
</feature>
<evidence type="ECO:0000259" key="6">
    <source>
        <dbReference type="Pfam" id="PF13515"/>
    </source>
</evidence>
<evidence type="ECO:0000256" key="3">
    <source>
        <dbReference type="ARBA" id="ARBA00022989"/>
    </source>
</evidence>
<protein>
    <submittedName>
        <fullName evidence="7">FUSC family protein</fullName>
    </submittedName>
</protein>
<keyword evidence="2 5" id="KW-0812">Transmembrane</keyword>
<organism evidence="7 8">
    <name type="scientific">Streptomyces drozdowiczii</name>
    <dbReference type="NCBI Taxonomy" id="202862"/>
    <lineage>
        <taxon>Bacteria</taxon>
        <taxon>Bacillati</taxon>
        <taxon>Actinomycetota</taxon>
        <taxon>Actinomycetes</taxon>
        <taxon>Kitasatosporales</taxon>
        <taxon>Streptomycetaceae</taxon>
        <taxon>Streptomyces</taxon>
    </lineage>
</organism>
<evidence type="ECO:0000256" key="5">
    <source>
        <dbReference type="SAM" id="Phobius"/>
    </source>
</evidence>
<reference evidence="7" key="1">
    <citation type="journal article" date="2022" name="Front. Microbiol.">
        <title>Mirubactin C rescues the lethal effect of cell wall biosynthesis mutations in Bacillus subtilis.</title>
        <authorList>
            <person name="Kepplinger B."/>
            <person name="Wen X."/>
            <person name="Tyler A.R."/>
            <person name="Kim B.Y."/>
            <person name="Brown J."/>
            <person name="Banks P."/>
            <person name="Dashti Y."/>
            <person name="Mackenzie E.S."/>
            <person name="Wills C."/>
            <person name="Kawai Y."/>
            <person name="Waldron K.J."/>
            <person name="Allenby N.E.E."/>
            <person name="Wu L.J."/>
            <person name="Hall M.J."/>
            <person name="Errington J."/>
        </authorList>
    </citation>
    <scope>NUCLEOTIDE SEQUENCE</scope>
    <source>
        <strain evidence="7">MDA8-470</strain>
    </source>
</reference>
<dbReference type="Pfam" id="PF13515">
    <property type="entry name" value="FUSC_2"/>
    <property type="match status" value="1"/>
</dbReference>
<gene>
    <name evidence="7" type="ORF">NEH16_30945</name>
</gene>
<keyword evidence="3 5" id="KW-1133">Transmembrane helix</keyword>
<feature type="domain" description="Integral membrane bound transporter" evidence="6">
    <location>
        <begin position="18"/>
        <end position="137"/>
    </location>
</feature>
<dbReference type="EMBL" id="CP098740">
    <property type="protein sequence ID" value="UZK57923.1"/>
    <property type="molecule type" value="Genomic_DNA"/>
</dbReference>
<evidence type="ECO:0000256" key="4">
    <source>
        <dbReference type="ARBA" id="ARBA00023136"/>
    </source>
</evidence>
<dbReference type="Proteomes" id="UP001164963">
    <property type="component" value="Chromosome"/>
</dbReference>
<evidence type="ECO:0000256" key="2">
    <source>
        <dbReference type="ARBA" id="ARBA00022692"/>
    </source>
</evidence>
<comment type="subcellular location">
    <subcellularLocation>
        <location evidence="1">Membrane</location>
        <topology evidence="1">Multi-pass membrane protein</topology>
    </subcellularLocation>
</comment>
<feature type="transmembrane region" description="Helical" evidence="5">
    <location>
        <begin position="79"/>
        <end position="95"/>
    </location>
</feature>
<evidence type="ECO:0000313" key="7">
    <source>
        <dbReference type="EMBL" id="UZK57923.1"/>
    </source>
</evidence>
<keyword evidence="8" id="KW-1185">Reference proteome</keyword>
<dbReference type="RefSeq" id="WP_265546410.1">
    <property type="nucleotide sequence ID" value="NZ_CP098740.1"/>
</dbReference>
<name>A0ABY6Q180_9ACTN</name>